<name>A0A5C3M0Q3_9AGAR</name>
<protein>
    <submittedName>
        <fullName evidence="2">Uncharacterized protein</fullName>
    </submittedName>
</protein>
<keyword evidence="3" id="KW-1185">Reference proteome</keyword>
<gene>
    <name evidence="2" type="ORF">BDQ12DRAFT_735199</name>
</gene>
<feature type="compositionally biased region" description="Acidic residues" evidence="1">
    <location>
        <begin position="164"/>
        <end position="175"/>
    </location>
</feature>
<evidence type="ECO:0000256" key="1">
    <source>
        <dbReference type="SAM" id="MobiDB-lite"/>
    </source>
</evidence>
<dbReference type="Proteomes" id="UP000308652">
    <property type="component" value="Unassembled WGS sequence"/>
</dbReference>
<proteinExistence type="predicted"/>
<dbReference type="OrthoDB" id="2739948at2759"/>
<feature type="region of interest" description="Disordered" evidence="1">
    <location>
        <begin position="144"/>
        <end position="175"/>
    </location>
</feature>
<dbReference type="AlphaFoldDB" id="A0A5C3M0Q3"/>
<sequence length="175" mass="20128">MPPKGNKLKESDMYNPFVYRNSEKSKKIQCDATAYKEDMDVSGKGNATQYGETELQLAFKVDKNCTDPFEDPADGPILEQFDERNSAADNAVFTQSRASSAKNMHVRLSDFLWRFVHLSRWEHSYGPTWRPVLERRIVILAMFDTEKDEDKGDEDKGDDKDENDKDEDESDNEDG</sequence>
<dbReference type="EMBL" id="ML213601">
    <property type="protein sequence ID" value="TFK38999.1"/>
    <property type="molecule type" value="Genomic_DNA"/>
</dbReference>
<evidence type="ECO:0000313" key="3">
    <source>
        <dbReference type="Proteomes" id="UP000308652"/>
    </source>
</evidence>
<reference evidence="2 3" key="1">
    <citation type="journal article" date="2019" name="Nat. Ecol. Evol.">
        <title>Megaphylogeny resolves global patterns of mushroom evolution.</title>
        <authorList>
            <person name="Varga T."/>
            <person name="Krizsan K."/>
            <person name="Foldi C."/>
            <person name="Dima B."/>
            <person name="Sanchez-Garcia M."/>
            <person name="Sanchez-Ramirez S."/>
            <person name="Szollosi G.J."/>
            <person name="Szarkandi J.G."/>
            <person name="Papp V."/>
            <person name="Albert L."/>
            <person name="Andreopoulos W."/>
            <person name="Angelini C."/>
            <person name="Antonin V."/>
            <person name="Barry K.W."/>
            <person name="Bougher N.L."/>
            <person name="Buchanan P."/>
            <person name="Buyck B."/>
            <person name="Bense V."/>
            <person name="Catcheside P."/>
            <person name="Chovatia M."/>
            <person name="Cooper J."/>
            <person name="Damon W."/>
            <person name="Desjardin D."/>
            <person name="Finy P."/>
            <person name="Geml J."/>
            <person name="Haridas S."/>
            <person name="Hughes K."/>
            <person name="Justo A."/>
            <person name="Karasinski D."/>
            <person name="Kautmanova I."/>
            <person name="Kiss B."/>
            <person name="Kocsube S."/>
            <person name="Kotiranta H."/>
            <person name="LaButti K.M."/>
            <person name="Lechner B.E."/>
            <person name="Liimatainen K."/>
            <person name="Lipzen A."/>
            <person name="Lukacs Z."/>
            <person name="Mihaltcheva S."/>
            <person name="Morgado L.N."/>
            <person name="Niskanen T."/>
            <person name="Noordeloos M.E."/>
            <person name="Ohm R.A."/>
            <person name="Ortiz-Santana B."/>
            <person name="Ovrebo C."/>
            <person name="Racz N."/>
            <person name="Riley R."/>
            <person name="Savchenko A."/>
            <person name="Shiryaev A."/>
            <person name="Soop K."/>
            <person name="Spirin V."/>
            <person name="Szebenyi C."/>
            <person name="Tomsovsky M."/>
            <person name="Tulloss R.E."/>
            <person name="Uehling J."/>
            <person name="Grigoriev I.V."/>
            <person name="Vagvolgyi C."/>
            <person name="Papp T."/>
            <person name="Martin F.M."/>
            <person name="Miettinen O."/>
            <person name="Hibbett D.S."/>
            <person name="Nagy L.G."/>
        </authorList>
    </citation>
    <scope>NUCLEOTIDE SEQUENCE [LARGE SCALE GENOMIC DNA]</scope>
    <source>
        <strain evidence="2 3">CBS 166.37</strain>
    </source>
</reference>
<feature type="compositionally biased region" description="Basic and acidic residues" evidence="1">
    <location>
        <begin position="144"/>
        <end position="163"/>
    </location>
</feature>
<organism evidence="2 3">
    <name type="scientific">Crucibulum laeve</name>
    <dbReference type="NCBI Taxonomy" id="68775"/>
    <lineage>
        <taxon>Eukaryota</taxon>
        <taxon>Fungi</taxon>
        <taxon>Dikarya</taxon>
        <taxon>Basidiomycota</taxon>
        <taxon>Agaricomycotina</taxon>
        <taxon>Agaricomycetes</taxon>
        <taxon>Agaricomycetidae</taxon>
        <taxon>Agaricales</taxon>
        <taxon>Agaricineae</taxon>
        <taxon>Nidulariaceae</taxon>
        <taxon>Crucibulum</taxon>
    </lineage>
</organism>
<accession>A0A5C3M0Q3</accession>
<evidence type="ECO:0000313" key="2">
    <source>
        <dbReference type="EMBL" id="TFK38999.1"/>
    </source>
</evidence>